<keyword evidence="4" id="KW-1185">Reference proteome</keyword>
<dbReference type="EMBL" id="CAMAPF010001032">
    <property type="protein sequence ID" value="CAH9141655.1"/>
    <property type="molecule type" value="Genomic_DNA"/>
</dbReference>
<protein>
    <recommendedName>
        <fullName evidence="5">Retrotransposon gag domain-containing protein</fullName>
    </recommendedName>
</protein>
<name>A0AAV0G183_9ASTE</name>
<evidence type="ECO:0000259" key="1">
    <source>
        <dbReference type="Pfam" id="PF03732"/>
    </source>
</evidence>
<feature type="domain" description="Retrotransposon gag" evidence="1">
    <location>
        <begin position="88"/>
        <end position="198"/>
    </location>
</feature>
<dbReference type="Pfam" id="PF03732">
    <property type="entry name" value="Retrotrans_gag"/>
    <property type="match status" value="1"/>
</dbReference>
<dbReference type="InterPro" id="IPR029472">
    <property type="entry name" value="Copia-like_N"/>
</dbReference>
<accession>A0AAV0G183</accession>
<evidence type="ECO:0000313" key="3">
    <source>
        <dbReference type="EMBL" id="CAH9141655.1"/>
    </source>
</evidence>
<dbReference type="Pfam" id="PF14244">
    <property type="entry name" value="Retrotran_gag_3"/>
    <property type="match status" value="1"/>
</dbReference>
<reference evidence="3" key="1">
    <citation type="submission" date="2022-07" db="EMBL/GenBank/DDBJ databases">
        <authorList>
            <person name="Macas J."/>
            <person name="Novak P."/>
            <person name="Neumann P."/>
        </authorList>
    </citation>
    <scope>NUCLEOTIDE SEQUENCE</scope>
</reference>
<dbReference type="AlphaFoldDB" id="A0AAV0G183"/>
<evidence type="ECO:0000313" key="4">
    <source>
        <dbReference type="Proteomes" id="UP001152523"/>
    </source>
</evidence>
<organism evidence="3 4">
    <name type="scientific">Cuscuta epithymum</name>
    <dbReference type="NCBI Taxonomy" id="186058"/>
    <lineage>
        <taxon>Eukaryota</taxon>
        <taxon>Viridiplantae</taxon>
        <taxon>Streptophyta</taxon>
        <taxon>Embryophyta</taxon>
        <taxon>Tracheophyta</taxon>
        <taxon>Spermatophyta</taxon>
        <taxon>Magnoliopsida</taxon>
        <taxon>eudicotyledons</taxon>
        <taxon>Gunneridae</taxon>
        <taxon>Pentapetalae</taxon>
        <taxon>asterids</taxon>
        <taxon>lamiids</taxon>
        <taxon>Solanales</taxon>
        <taxon>Convolvulaceae</taxon>
        <taxon>Cuscuteae</taxon>
        <taxon>Cuscuta</taxon>
        <taxon>Cuscuta subgen. Cuscuta</taxon>
    </lineage>
</organism>
<dbReference type="PANTHER" id="PTHR37610">
    <property type="entry name" value="CCHC-TYPE DOMAIN-CONTAINING PROTEIN"/>
    <property type="match status" value="1"/>
</dbReference>
<comment type="caution">
    <text evidence="3">The sequence shown here is derived from an EMBL/GenBank/DDBJ whole genome shotgun (WGS) entry which is preliminary data.</text>
</comment>
<evidence type="ECO:0000259" key="2">
    <source>
        <dbReference type="Pfam" id="PF14244"/>
    </source>
</evidence>
<evidence type="ECO:0008006" key="5">
    <source>
        <dbReference type="Google" id="ProtNLM"/>
    </source>
</evidence>
<dbReference type="InterPro" id="IPR005162">
    <property type="entry name" value="Retrotrans_gag_dom"/>
</dbReference>
<feature type="domain" description="Retrotransposon Copia-like N-terminal" evidence="2">
    <location>
        <begin position="23"/>
        <end position="69"/>
    </location>
</feature>
<dbReference type="Proteomes" id="UP001152523">
    <property type="component" value="Unassembled WGS sequence"/>
</dbReference>
<gene>
    <name evidence="3" type="ORF">CEPIT_LOCUS39294</name>
</gene>
<proteinExistence type="predicted"/>
<dbReference type="PANTHER" id="PTHR37610:SF55">
    <property type="entry name" value="RETROTRANSPOSON COPIA-LIKE N-TERMINAL DOMAIN-CONTAINING PROTEIN"/>
    <property type="match status" value="1"/>
</dbReference>
<sequence length="259" mass="29767">MPNSDQSNLPDHLINPSNPLFLHPVENPALILVTPLLSENDFQQWKYDILVALETKNKDKFVLGTIPCPSITDSTYEAWRRCNKMVMSWLTPSMTSSIRQSVMWIDFASEVWKDLCSRFSHGNKFRIADLQEYLQNCKQGNLTVSEYYTQLQIIWKELTVYKVVLKCSCSETCSCGILAKIQKERDDDCIIKFLRGLNDEFAQVRSQIMLNDPLPKLTKTFSLVLQQEREFGNQNMANPQETAALATFTNDSNHNQTGR</sequence>